<keyword evidence="1" id="KW-0808">Transferase</keyword>
<dbReference type="InterPro" id="IPR035437">
    <property type="entry name" value="SNase_OB-fold_sf"/>
</dbReference>
<evidence type="ECO:0000313" key="2">
    <source>
        <dbReference type="EMBL" id="JAG15951.1"/>
    </source>
</evidence>
<sequence length="179" mass="19565">MLLSAGLATVPDHLPPHMERGLFAQYTKLMNEARSARRGLFAPDAARHVRHLRNLSNEELTKLGHSLSSKEALIRVERVLTATVLIVSSPQILGSTQVAVHMTGITSKEVDVSEVSTLSKMHTERFLLNRNVNVRFDGVDAFSNILISVISTKGSFQEELLSRGLATINSSTISCTTLA</sequence>
<dbReference type="SUPFAM" id="SSF50199">
    <property type="entry name" value="Staphylococcal nuclease"/>
    <property type="match status" value="1"/>
</dbReference>
<dbReference type="GO" id="GO:0016740">
    <property type="term" value="F:transferase activity"/>
    <property type="evidence" value="ECO:0007669"/>
    <property type="project" value="UniProtKB-KW"/>
</dbReference>
<evidence type="ECO:0000313" key="3">
    <source>
        <dbReference type="EMBL" id="JAP99288.1"/>
    </source>
</evidence>
<reference evidence="3" key="3">
    <citation type="journal article" date="2016" name="Gigascience">
        <title>De novo construction of an expanded transcriptome assembly for the western tarnished plant bug, Lygus hesperus.</title>
        <authorList>
            <person name="Tassone E.E."/>
            <person name="Geib S.M."/>
            <person name="Hall B."/>
            <person name="Fabrick J.A."/>
            <person name="Brent C.S."/>
            <person name="Hull J.J."/>
        </authorList>
    </citation>
    <scope>NUCLEOTIDE SEQUENCE</scope>
</reference>
<accession>A0A0A9X0N1</accession>
<dbReference type="EMBL" id="GBHO01029322">
    <property type="protein sequence ID" value="JAG14282.1"/>
    <property type="molecule type" value="Transcribed_RNA"/>
</dbReference>
<dbReference type="EMBL" id="GDHC01019340">
    <property type="protein sequence ID" value="JAP99288.1"/>
    <property type="molecule type" value="Transcribed_RNA"/>
</dbReference>
<gene>
    <name evidence="1" type="primary">gatB_8</name>
    <name evidence="2" type="synonym">gatB_9</name>
    <name evidence="2" type="ORF">CM83_27490</name>
    <name evidence="1" type="ORF">CM83_27494</name>
    <name evidence="3" type="ORF">g.17608</name>
</gene>
<dbReference type="Gene3D" id="2.40.50.90">
    <property type="match status" value="1"/>
</dbReference>
<dbReference type="EMBL" id="GBHO01027653">
    <property type="protein sequence ID" value="JAG15951.1"/>
    <property type="molecule type" value="Transcribed_RNA"/>
</dbReference>
<protein>
    <submittedName>
        <fullName evidence="1">Aspartyl/glutamyl-tRNA(Asn/Gln) amidotransferase subunit B</fullName>
    </submittedName>
</protein>
<evidence type="ECO:0000313" key="1">
    <source>
        <dbReference type="EMBL" id="JAG14282.1"/>
    </source>
</evidence>
<reference evidence="1" key="2">
    <citation type="submission" date="2014-07" db="EMBL/GenBank/DDBJ databases">
        <authorList>
            <person name="Hull J."/>
        </authorList>
    </citation>
    <scope>NUCLEOTIDE SEQUENCE</scope>
</reference>
<reference evidence="1" key="1">
    <citation type="journal article" date="2014" name="PLoS ONE">
        <title>Transcriptome-Based Identification of ABC Transporters in the Western Tarnished Plant Bug Lygus hesperus.</title>
        <authorList>
            <person name="Hull J.J."/>
            <person name="Chaney K."/>
            <person name="Geib S.M."/>
            <person name="Fabrick J.A."/>
            <person name="Brent C.S."/>
            <person name="Walsh D."/>
            <person name="Lavine L.C."/>
        </authorList>
    </citation>
    <scope>NUCLEOTIDE SEQUENCE</scope>
</reference>
<name>A0A0A9X0N1_LYGHE</name>
<organism evidence="1">
    <name type="scientific">Lygus hesperus</name>
    <name type="common">Western plant bug</name>
    <dbReference type="NCBI Taxonomy" id="30085"/>
    <lineage>
        <taxon>Eukaryota</taxon>
        <taxon>Metazoa</taxon>
        <taxon>Ecdysozoa</taxon>
        <taxon>Arthropoda</taxon>
        <taxon>Hexapoda</taxon>
        <taxon>Insecta</taxon>
        <taxon>Pterygota</taxon>
        <taxon>Neoptera</taxon>
        <taxon>Paraneoptera</taxon>
        <taxon>Hemiptera</taxon>
        <taxon>Heteroptera</taxon>
        <taxon>Panheteroptera</taxon>
        <taxon>Cimicomorpha</taxon>
        <taxon>Miridae</taxon>
        <taxon>Mirini</taxon>
        <taxon>Lygus</taxon>
    </lineage>
</organism>
<proteinExistence type="predicted"/>
<dbReference type="AlphaFoldDB" id="A0A0A9X0N1"/>